<dbReference type="InterPro" id="IPR024245">
    <property type="entry name" value="CwsA"/>
</dbReference>
<keyword evidence="2" id="KW-1133">Transmembrane helix</keyword>
<protein>
    <recommendedName>
        <fullName evidence="5">Exo-alpha-sialidase</fullName>
    </recommendedName>
</protein>
<dbReference type="InterPro" id="IPR011044">
    <property type="entry name" value="Quino_amine_DH_bsu"/>
</dbReference>
<evidence type="ECO:0008006" key="5">
    <source>
        <dbReference type="Google" id="ProtNLM"/>
    </source>
</evidence>
<evidence type="ECO:0000256" key="2">
    <source>
        <dbReference type="SAM" id="Phobius"/>
    </source>
</evidence>
<dbReference type="Proteomes" id="UP000199360">
    <property type="component" value="Unassembled WGS sequence"/>
</dbReference>
<dbReference type="RefSeq" id="WP_091061970.1">
    <property type="nucleotide sequence ID" value="NZ_FMDM01000005.1"/>
</dbReference>
<sequence length="402" mass="42701">MPDLEELFVEFETAAAPTFRPPGVADAQRRIRGRRRRRGLLAGLLTVALAGPASAFAVAHRADRPEPRPSPSVSSSPAGRLTVRTVTLPGVPGELADLRFVSARAGWALFDTCVDAGESRSGCRRTVARTIDGGVTWQRAGLPTVPDGGGDFLPVDADTLVVTTRAGYLVTTDGGISFTSHPYKAPPAAVRRVFATPSGLYLGCPPNGGLATCDRQRVLRVSGGLHFHQPPVTLRSDTENVLVEGADGRLWLTVLDGDRLTVLTSADQGTSWRKMPSVAAAPRQLALAPDGRDVWLVEMTQQTRVWRLEGDRWQAGPDLPSDTEGIAAPGAGLLVVTSAYGGLGFVSGGGYVEVPELRGPLRTPDMDTSVGVLPDGTVAVRHGRTWFLGTGRGTDRSWLQFS</sequence>
<dbReference type="Pfam" id="PF10814">
    <property type="entry name" value="CwsA"/>
    <property type="match status" value="1"/>
</dbReference>
<dbReference type="AlphaFoldDB" id="A0A1C5IBH9"/>
<evidence type="ECO:0000256" key="1">
    <source>
        <dbReference type="SAM" id="MobiDB-lite"/>
    </source>
</evidence>
<evidence type="ECO:0000313" key="3">
    <source>
        <dbReference type="EMBL" id="SCG55778.1"/>
    </source>
</evidence>
<dbReference type="STRING" id="745366.GA0070213_105250"/>
<keyword evidence="4" id="KW-1185">Reference proteome</keyword>
<evidence type="ECO:0000313" key="4">
    <source>
        <dbReference type="Proteomes" id="UP000199360"/>
    </source>
</evidence>
<organism evidence="3 4">
    <name type="scientific">Micromonospora humi</name>
    <dbReference type="NCBI Taxonomy" id="745366"/>
    <lineage>
        <taxon>Bacteria</taxon>
        <taxon>Bacillati</taxon>
        <taxon>Actinomycetota</taxon>
        <taxon>Actinomycetes</taxon>
        <taxon>Micromonosporales</taxon>
        <taxon>Micromonosporaceae</taxon>
        <taxon>Micromonospora</taxon>
    </lineage>
</organism>
<dbReference type="Gene3D" id="2.130.10.10">
    <property type="entry name" value="YVTN repeat-like/Quinoprotein amine dehydrogenase"/>
    <property type="match status" value="1"/>
</dbReference>
<reference evidence="4" key="1">
    <citation type="submission" date="2016-06" db="EMBL/GenBank/DDBJ databases">
        <authorList>
            <person name="Varghese N."/>
            <person name="Submissions Spin"/>
        </authorList>
    </citation>
    <scope>NUCLEOTIDE SEQUENCE [LARGE SCALE GENOMIC DNA]</scope>
    <source>
        <strain evidence="4">DSM 45647</strain>
    </source>
</reference>
<dbReference type="EMBL" id="FMDM01000005">
    <property type="protein sequence ID" value="SCG55778.1"/>
    <property type="molecule type" value="Genomic_DNA"/>
</dbReference>
<accession>A0A1C5IBH9</accession>
<gene>
    <name evidence="3" type="ORF">GA0070213_105250</name>
</gene>
<keyword evidence="2" id="KW-0812">Transmembrane</keyword>
<keyword evidence="2" id="KW-0472">Membrane</keyword>
<feature type="transmembrane region" description="Helical" evidence="2">
    <location>
        <begin position="39"/>
        <end position="59"/>
    </location>
</feature>
<dbReference type="SUPFAM" id="SSF50969">
    <property type="entry name" value="YVTN repeat-like/Quinoprotein amine dehydrogenase"/>
    <property type="match status" value="1"/>
</dbReference>
<dbReference type="OrthoDB" id="3351730at2"/>
<dbReference type="SUPFAM" id="SSF110296">
    <property type="entry name" value="Oligoxyloglucan reducing end-specific cellobiohydrolase"/>
    <property type="match status" value="1"/>
</dbReference>
<dbReference type="InterPro" id="IPR015943">
    <property type="entry name" value="WD40/YVTN_repeat-like_dom_sf"/>
</dbReference>
<feature type="region of interest" description="Disordered" evidence="1">
    <location>
        <begin position="59"/>
        <end position="78"/>
    </location>
</feature>
<name>A0A1C5IBH9_9ACTN</name>
<proteinExistence type="predicted"/>